<dbReference type="SUPFAM" id="SSF51430">
    <property type="entry name" value="NAD(P)-linked oxidoreductase"/>
    <property type="match status" value="1"/>
</dbReference>
<sequence>MPWDLVTLNDGHTIPGIAFQAAFMNPSEEAEDQLRQAFDLGFRHIDIPAYFISTAIGKALQASIAGHPRSSFFVTTQWLRGKDSEAEIALKKDLKATQKSKVQSPESEESKQT</sequence>
<dbReference type="Gene3D" id="3.20.20.100">
    <property type="entry name" value="NADP-dependent oxidoreductase domain"/>
    <property type="match status" value="1"/>
</dbReference>
<name>A0A8H6XZL2_9AGAR</name>
<organism evidence="1 2">
    <name type="scientific">Mycena venus</name>
    <dbReference type="NCBI Taxonomy" id="2733690"/>
    <lineage>
        <taxon>Eukaryota</taxon>
        <taxon>Fungi</taxon>
        <taxon>Dikarya</taxon>
        <taxon>Basidiomycota</taxon>
        <taxon>Agaricomycotina</taxon>
        <taxon>Agaricomycetes</taxon>
        <taxon>Agaricomycetidae</taxon>
        <taxon>Agaricales</taxon>
        <taxon>Marasmiineae</taxon>
        <taxon>Mycenaceae</taxon>
        <taxon>Mycena</taxon>
    </lineage>
</organism>
<dbReference type="AlphaFoldDB" id="A0A8H6XZL2"/>
<reference evidence="1" key="1">
    <citation type="submission" date="2020-05" db="EMBL/GenBank/DDBJ databases">
        <title>Mycena genomes resolve the evolution of fungal bioluminescence.</title>
        <authorList>
            <person name="Tsai I.J."/>
        </authorList>
    </citation>
    <scope>NUCLEOTIDE SEQUENCE</scope>
    <source>
        <strain evidence="1">CCC161011</strain>
    </source>
</reference>
<accession>A0A8H6XZL2</accession>
<dbReference type="OrthoDB" id="2858859at2759"/>
<proteinExistence type="predicted"/>
<evidence type="ECO:0000313" key="2">
    <source>
        <dbReference type="Proteomes" id="UP000620124"/>
    </source>
</evidence>
<dbReference type="Proteomes" id="UP000620124">
    <property type="component" value="Unassembled WGS sequence"/>
</dbReference>
<dbReference type="InterPro" id="IPR036812">
    <property type="entry name" value="NAD(P)_OxRdtase_dom_sf"/>
</dbReference>
<comment type="caution">
    <text evidence="1">The sequence shown here is derived from an EMBL/GenBank/DDBJ whole genome shotgun (WGS) entry which is preliminary data.</text>
</comment>
<dbReference type="EMBL" id="JACAZI010000010">
    <property type="protein sequence ID" value="KAF7349982.1"/>
    <property type="molecule type" value="Genomic_DNA"/>
</dbReference>
<evidence type="ECO:0000313" key="1">
    <source>
        <dbReference type="EMBL" id="KAF7349982.1"/>
    </source>
</evidence>
<gene>
    <name evidence="1" type="ORF">MVEN_01299400</name>
</gene>
<protein>
    <submittedName>
        <fullName evidence="1">Aldo/keto reductase</fullName>
    </submittedName>
</protein>
<keyword evidence="2" id="KW-1185">Reference proteome</keyword>